<protein>
    <recommendedName>
        <fullName evidence="1">BTB domain-containing protein</fullName>
    </recommendedName>
</protein>
<organism evidence="2 3">
    <name type="scientific">Pristionchus fissidentatus</name>
    <dbReference type="NCBI Taxonomy" id="1538716"/>
    <lineage>
        <taxon>Eukaryota</taxon>
        <taxon>Metazoa</taxon>
        <taxon>Ecdysozoa</taxon>
        <taxon>Nematoda</taxon>
        <taxon>Chromadorea</taxon>
        <taxon>Rhabditida</taxon>
        <taxon>Rhabditina</taxon>
        <taxon>Diplogasteromorpha</taxon>
        <taxon>Diplogasteroidea</taxon>
        <taxon>Neodiplogasteridae</taxon>
        <taxon>Pristionchus</taxon>
    </lineage>
</organism>
<dbReference type="InterPro" id="IPR011333">
    <property type="entry name" value="SKP1/BTB/POZ_sf"/>
</dbReference>
<dbReference type="Proteomes" id="UP001432322">
    <property type="component" value="Unassembled WGS sequence"/>
</dbReference>
<feature type="domain" description="BTB" evidence="1">
    <location>
        <begin position="31"/>
        <end position="137"/>
    </location>
</feature>
<evidence type="ECO:0000259" key="1">
    <source>
        <dbReference type="SMART" id="SM00225"/>
    </source>
</evidence>
<reference evidence="2" key="1">
    <citation type="submission" date="2023-10" db="EMBL/GenBank/DDBJ databases">
        <title>Genome assembly of Pristionchus species.</title>
        <authorList>
            <person name="Yoshida K."/>
            <person name="Sommer R.J."/>
        </authorList>
    </citation>
    <scope>NUCLEOTIDE SEQUENCE</scope>
    <source>
        <strain evidence="2">RS5133</strain>
    </source>
</reference>
<name>A0AAV5VFL7_9BILA</name>
<proteinExistence type="predicted"/>
<dbReference type="Pfam" id="PF02214">
    <property type="entry name" value="BTB_2"/>
    <property type="match status" value="1"/>
</dbReference>
<dbReference type="GO" id="GO:0051260">
    <property type="term" value="P:protein homooligomerization"/>
    <property type="evidence" value="ECO:0007669"/>
    <property type="project" value="InterPro"/>
</dbReference>
<dbReference type="InterPro" id="IPR003131">
    <property type="entry name" value="T1-type_BTB"/>
</dbReference>
<evidence type="ECO:0000313" key="3">
    <source>
        <dbReference type="Proteomes" id="UP001432322"/>
    </source>
</evidence>
<sequence length="247" mass="28327">SRESSRFVVLRRPLQVIGSTAAVGRMEDESQLVSLNIGGRHFTTDVSTLKRAHGSFFVVLLDKRWRHSPTEEHVMENLHFFIDRDPHHFGMILDHLRRVPFNLPSSSRAISEIKREAEFYCLDDLLKYIRRHEFHDFGKGPVFPGDRIKIKWDELDDLHQEQAASGSTHLGMVRLDYLHGSEAHCALCGCNSKDFDGWQRPVTDRKHSDQVGSVIKVHNAGRCCDVTFGYAKLIYHVPSSCVDLIYE</sequence>
<dbReference type="CDD" id="cd18316">
    <property type="entry name" value="BTB_POZ_KCTD-like"/>
    <property type="match status" value="1"/>
</dbReference>
<dbReference type="AlphaFoldDB" id="A0AAV5VFL7"/>
<comment type="caution">
    <text evidence="2">The sequence shown here is derived from an EMBL/GenBank/DDBJ whole genome shotgun (WGS) entry which is preliminary data.</text>
</comment>
<keyword evidence="3" id="KW-1185">Reference proteome</keyword>
<dbReference type="InterPro" id="IPR045068">
    <property type="entry name" value="BACURD1-3"/>
</dbReference>
<feature type="non-terminal residue" evidence="2">
    <location>
        <position position="1"/>
    </location>
</feature>
<dbReference type="SUPFAM" id="SSF54695">
    <property type="entry name" value="POZ domain"/>
    <property type="match status" value="1"/>
</dbReference>
<evidence type="ECO:0000313" key="2">
    <source>
        <dbReference type="EMBL" id="GMT17481.1"/>
    </source>
</evidence>
<dbReference type="PANTHER" id="PTHR11145:SF12">
    <property type="entry name" value="BTB DOMAIN-CONTAINING PROTEIN"/>
    <property type="match status" value="1"/>
</dbReference>
<gene>
    <name evidence="2" type="ORF">PFISCL1PPCAC_8778</name>
</gene>
<dbReference type="EMBL" id="BTSY01000003">
    <property type="protein sequence ID" value="GMT17481.1"/>
    <property type="molecule type" value="Genomic_DNA"/>
</dbReference>
<dbReference type="PANTHER" id="PTHR11145">
    <property type="entry name" value="BTB/POZ DOMAIN-CONTAINING ADAPTER FOR CUL3-MEDIATED RHOA DEGRADATION PROTEIN FAMILY MEMBER"/>
    <property type="match status" value="1"/>
</dbReference>
<dbReference type="InterPro" id="IPR000210">
    <property type="entry name" value="BTB/POZ_dom"/>
</dbReference>
<dbReference type="SMART" id="SM00225">
    <property type="entry name" value="BTB"/>
    <property type="match status" value="1"/>
</dbReference>
<dbReference type="Gene3D" id="3.30.710.10">
    <property type="entry name" value="Potassium Channel Kv1.1, Chain A"/>
    <property type="match status" value="1"/>
</dbReference>
<accession>A0AAV5VFL7</accession>